<dbReference type="InterPro" id="IPR017853">
    <property type="entry name" value="GH"/>
</dbReference>
<dbReference type="SUPFAM" id="SSF51445">
    <property type="entry name" value="(Trans)glycosidases"/>
    <property type="match status" value="1"/>
</dbReference>
<evidence type="ECO:0000256" key="3">
    <source>
        <dbReference type="ARBA" id="ARBA00023295"/>
    </source>
</evidence>
<organism evidence="8 9">
    <name type="scientific">Anaerobium acetethylicum</name>
    <dbReference type="NCBI Taxonomy" id="1619234"/>
    <lineage>
        <taxon>Bacteria</taxon>
        <taxon>Bacillati</taxon>
        <taxon>Bacillota</taxon>
        <taxon>Clostridia</taxon>
        <taxon>Lachnospirales</taxon>
        <taxon>Lachnospiraceae</taxon>
        <taxon>Anaerobium</taxon>
    </lineage>
</organism>
<dbReference type="InterPro" id="IPR008979">
    <property type="entry name" value="Galactose-bd-like_sf"/>
</dbReference>
<dbReference type="PANTHER" id="PTHR42732">
    <property type="entry name" value="BETA-GALACTOSIDASE"/>
    <property type="match status" value="1"/>
</dbReference>
<evidence type="ECO:0000259" key="4">
    <source>
        <dbReference type="Pfam" id="PF00703"/>
    </source>
</evidence>
<dbReference type="OrthoDB" id="9762066at2"/>
<dbReference type="InterPro" id="IPR032311">
    <property type="entry name" value="DUF4982"/>
</dbReference>
<dbReference type="SUPFAM" id="SSF49785">
    <property type="entry name" value="Galactose-binding domain-like"/>
    <property type="match status" value="1"/>
</dbReference>
<dbReference type="InterPro" id="IPR006104">
    <property type="entry name" value="Glyco_hydro_2_N"/>
</dbReference>
<dbReference type="Pfam" id="PF02836">
    <property type="entry name" value="Glyco_hydro_2_C"/>
    <property type="match status" value="1"/>
</dbReference>
<evidence type="ECO:0000259" key="6">
    <source>
        <dbReference type="Pfam" id="PF02837"/>
    </source>
</evidence>
<dbReference type="Pfam" id="PF00703">
    <property type="entry name" value="Glyco_hydro_2"/>
    <property type="match status" value="1"/>
</dbReference>
<keyword evidence="9" id="KW-1185">Reference proteome</keyword>
<dbReference type="PRINTS" id="PR00132">
    <property type="entry name" value="GLHYDRLASE2"/>
</dbReference>
<evidence type="ECO:0000259" key="7">
    <source>
        <dbReference type="Pfam" id="PF16355"/>
    </source>
</evidence>
<dbReference type="Pfam" id="PF02837">
    <property type="entry name" value="Glyco_hydro_2_N"/>
    <property type="match status" value="1"/>
</dbReference>
<feature type="domain" description="Glycoside hydrolase family 2 catalytic" evidence="5">
    <location>
        <begin position="265"/>
        <end position="554"/>
    </location>
</feature>
<dbReference type="InterPro" id="IPR006102">
    <property type="entry name" value="Ig-like_GH2"/>
</dbReference>
<dbReference type="Proteomes" id="UP000199315">
    <property type="component" value="Unassembled WGS sequence"/>
</dbReference>
<reference evidence="8 9" key="1">
    <citation type="submission" date="2016-09" db="EMBL/GenBank/DDBJ databases">
        <authorList>
            <person name="Capua I."/>
            <person name="De Benedictis P."/>
            <person name="Joannis T."/>
            <person name="Lombin L.H."/>
            <person name="Cattoli G."/>
        </authorList>
    </citation>
    <scope>NUCLEOTIDE SEQUENCE [LARGE SCALE GENOMIC DNA]</scope>
    <source>
        <strain evidence="8 9">GluBS11</strain>
    </source>
</reference>
<gene>
    <name evidence="8" type="ORF">SAMN05421730_1003205</name>
</gene>
<evidence type="ECO:0000256" key="2">
    <source>
        <dbReference type="ARBA" id="ARBA00022801"/>
    </source>
</evidence>
<dbReference type="PANTHER" id="PTHR42732:SF1">
    <property type="entry name" value="BETA-MANNOSIDASE"/>
    <property type="match status" value="1"/>
</dbReference>
<dbReference type="GO" id="GO:0004553">
    <property type="term" value="F:hydrolase activity, hydrolyzing O-glycosyl compounds"/>
    <property type="evidence" value="ECO:0007669"/>
    <property type="project" value="InterPro"/>
</dbReference>
<dbReference type="SUPFAM" id="SSF49303">
    <property type="entry name" value="beta-Galactosidase/glucuronidase domain"/>
    <property type="match status" value="1"/>
</dbReference>
<dbReference type="GO" id="GO:0005975">
    <property type="term" value="P:carbohydrate metabolic process"/>
    <property type="evidence" value="ECO:0007669"/>
    <property type="project" value="InterPro"/>
</dbReference>
<evidence type="ECO:0000259" key="5">
    <source>
        <dbReference type="Pfam" id="PF02836"/>
    </source>
</evidence>
<dbReference type="STRING" id="1619234.SAMN05421730_1003205"/>
<dbReference type="Gene3D" id="2.60.120.260">
    <property type="entry name" value="Galactose-binding domain-like"/>
    <property type="match status" value="1"/>
</dbReference>
<dbReference type="RefSeq" id="WP_091231023.1">
    <property type="nucleotide sequence ID" value="NZ_FMKA01000003.1"/>
</dbReference>
<dbReference type="Gene3D" id="2.60.40.10">
    <property type="entry name" value="Immunoglobulins"/>
    <property type="match status" value="2"/>
</dbReference>
<name>A0A1D3TR59_9FIRM</name>
<dbReference type="InterPro" id="IPR051913">
    <property type="entry name" value="GH2_Domain-Containing"/>
</dbReference>
<dbReference type="EMBL" id="FMKA01000003">
    <property type="protein sequence ID" value="SCP96121.1"/>
    <property type="molecule type" value="Genomic_DNA"/>
</dbReference>
<dbReference type="InterPro" id="IPR013783">
    <property type="entry name" value="Ig-like_fold"/>
</dbReference>
<keyword evidence="2" id="KW-0378">Hydrolase</keyword>
<keyword evidence="3" id="KW-0326">Glycosidase</keyword>
<feature type="domain" description="DUF4982" evidence="7">
    <location>
        <begin position="573"/>
        <end position="600"/>
    </location>
</feature>
<dbReference type="InterPro" id="IPR036156">
    <property type="entry name" value="Beta-gal/glucu_dom_sf"/>
</dbReference>
<evidence type="ECO:0000313" key="9">
    <source>
        <dbReference type="Proteomes" id="UP000199315"/>
    </source>
</evidence>
<accession>A0A1D3TR59</accession>
<dbReference type="Gene3D" id="3.20.20.80">
    <property type="entry name" value="Glycosidases"/>
    <property type="match status" value="1"/>
</dbReference>
<dbReference type="InterPro" id="IPR006101">
    <property type="entry name" value="Glyco_hydro_2"/>
</dbReference>
<comment type="similarity">
    <text evidence="1">Belongs to the glycosyl hydrolase 2 family.</text>
</comment>
<feature type="domain" description="Glycosyl hydrolases family 2 sugar binding" evidence="6">
    <location>
        <begin position="67"/>
        <end position="146"/>
    </location>
</feature>
<dbReference type="Pfam" id="PF16355">
    <property type="entry name" value="DUF4982"/>
    <property type="match status" value="1"/>
</dbReference>
<sequence length="754" mass="84974">MRIIKNVNENWAFLKDCGKVPVAVPEDSEIVNLPHTWNGADGQDGGNNYLKGAFYYVKNIVKPAAEKVFIEVEAAANASKIFVNGIEMVYHEGGYSAFRADITETLQDGDNTVAILVDNTPKDNIYPQMADFTFYGGLYRNVNLITVMESHFDLEYFGGNGFEIASTVEEGNAIVNFKAYVKNPSENQTVEFLLLDAEGKVAASASCPAKEVAETKVMLLNPHLWQGVEDPYLYAAKAMLVVHNEVIDEVSARHGIRTYSVDPQKGFFLNGTLTPLRGVSRHQDLLGAGNALTKEEHYRDMEFIREIGANTIRLAHYQHSQYFFDACDEAGMVVWAEIPFISVMNKVPAAHDNCISQMKELIVQNYNHSSICFWGIANEITIGGESPQLIENLKELDRLTREMDPSRLTTIAQVSMVPVISEMNRITQTVSYNHYFGWYGGTLEQNESWLDDFHQRYPEIPLGLSEYGAEGIITYHNDNPKVKDYSEEYQALYHEHMAKIIEERPWLWATHVWNMFDFGCDARDEGGVKGRNNKGLMTLDRKIKKDSFYVYKAFWSKEGFVHICGHRYAQRKGSTTTIKVYSNQPSVELFVNGKSFEVKEGYRIFIFENVPLEGLTMINAKAGEFFDAMSIEKVAEANQQYILVEEDDGSEGAANWFNPDDFNDVKSLEFKEGYFSIKDSVGDVLAHEEAGTALIQLFNATSGMKIKKSTLGMFQDVAVEGILNLQGSDGSIEAEAKKERLLIMLNEVLGRFKK</sequence>
<feature type="domain" description="Glycoside hydrolase family 2 immunoglobulin-like beta-sandwich" evidence="4">
    <location>
        <begin position="164"/>
        <end position="257"/>
    </location>
</feature>
<evidence type="ECO:0000313" key="8">
    <source>
        <dbReference type="EMBL" id="SCP96121.1"/>
    </source>
</evidence>
<proteinExistence type="inferred from homology"/>
<evidence type="ECO:0000256" key="1">
    <source>
        <dbReference type="ARBA" id="ARBA00007401"/>
    </source>
</evidence>
<dbReference type="AlphaFoldDB" id="A0A1D3TR59"/>
<protein>
    <submittedName>
        <fullName evidence="8">Beta-galactosidase</fullName>
    </submittedName>
</protein>
<dbReference type="InterPro" id="IPR006103">
    <property type="entry name" value="Glyco_hydro_2_cat"/>
</dbReference>